<keyword evidence="2" id="KW-1185">Reference proteome</keyword>
<gene>
    <name evidence="1" type="ORF">I3517_19665</name>
</gene>
<organism evidence="1 2">
    <name type="scientific">Rhodococcus erythropolis</name>
    <name type="common">Arthrobacter picolinophilus</name>
    <dbReference type="NCBI Taxonomy" id="1833"/>
    <lineage>
        <taxon>Bacteria</taxon>
        <taxon>Bacillati</taxon>
        <taxon>Actinomycetota</taxon>
        <taxon>Actinomycetes</taxon>
        <taxon>Mycobacteriales</taxon>
        <taxon>Nocardiaceae</taxon>
        <taxon>Rhodococcus</taxon>
        <taxon>Rhodococcus erythropolis group</taxon>
    </lineage>
</organism>
<dbReference type="Proteomes" id="UP000627573">
    <property type="component" value="Unassembled WGS sequence"/>
</dbReference>
<proteinExistence type="predicted"/>
<dbReference type="EMBL" id="JAECSB010000069">
    <property type="protein sequence ID" value="MBH5144822.1"/>
    <property type="molecule type" value="Genomic_DNA"/>
</dbReference>
<name>A0A8I1A0K7_RHOER</name>
<accession>A0A8I1A0K7</accession>
<sequence>MDVYGKATQLLNELTSRLESTRAGQVEYAAVHPGDMVPAYGCETAFVRPGQIYPTVAFPAPLNPAQIDASQPVLYVADLEVVVFRCYRGTSDNSMPQLQELDSLARDALDDARAMMRAVSCAFDRGTPFFCGPWIPRGPSGGIHGGSMTVTVGVDLWCPCDVVIPEFDSVFAPVDGDPRIEQ</sequence>
<protein>
    <submittedName>
        <fullName evidence="1">Uncharacterized protein</fullName>
    </submittedName>
</protein>
<reference evidence="1 2" key="1">
    <citation type="submission" date="2020-12" db="EMBL/GenBank/DDBJ databases">
        <title>Draft genome sequence of furan degrading bacterial strain FUR100.</title>
        <authorList>
            <person name="Woiski C."/>
        </authorList>
    </citation>
    <scope>NUCLEOTIDE SEQUENCE [LARGE SCALE GENOMIC DNA]</scope>
    <source>
        <strain evidence="1 2">FUR100</strain>
    </source>
</reference>
<comment type="caution">
    <text evidence="1">The sequence shown here is derived from an EMBL/GenBank/DDBJ whole genome shotgun (WGS) entry which is preliminary data.</text>
</comment>
<evidence type="ECO:0000313" key="1">
    <source>
        <dbReference type="EMBL" id="MBH5144822.1"/>
    </source>
</evidence>
<dbReference type="RefSeq" id="WP_197941458.1">
    <property type="nucleotide sequence ID" value="NZ_JAECSB010000069.1"/>
</dbReference>
<dbReference type="AlphaFoldDB" id="A0A8I1A0K7"/>
<evidence type="ECO:0000313" key="2">
    <source>
        <dbReference type="Proteomes" id="UP000627573"/>
    </source>
</evidence>